<keyword evidence="5" id="KW-0482">Metalloprotease</keyword>
<keyword evidence="2" id="KW-0479">Metal-binding</keyword>
<evidence type="ECO:0000256" key="4">
    <source>
        <dbReference type="ARBA" id="ARBA00022833"/>
    </source>
</evidence>
<dbReference type="SUPFAM" id="SSF47781">
    <property type="entry name" value="RuvA domain 2-like"/>
    <property type="match status" value="1"/>
</dbReference>
<dbReference type="Gene3D" id="1.10.150.20">
    <property type="entry name" value="5' to 3' exonuclease, C-terminal subdomain"/>
    <property type="match status" value="1"/>
</dbReference>
<dbReference type="InterPro" id="IPR010994">
    <property type="entry name" value="RuvA_2-like"/>
</dbReference>
<dbReference type="PATRIC" id="fig|389348.3.peg.943"/>
<organism evidence="8 9">
    <name type="scientific">Candidatus Protochlamydia naegleriophila</name>
    <dbReference type="NCBI Taxonomy" id="389348"/>
    <lineage>
        <taxon>Bacteria</taxon>
        <taxon>Pseudomonadati</taxon>
        <taxon>Chlamydiota</taxon>
        <taxon>Chlamydiia</taxon>
        <taxon>Parachlamydiales</taxon>
        <taxon>Parachlamydiaceae</taxon>
        <taxon>Candidatus Protochlamydia</taxon>
    </lineage>
</organism>
<keyword evidence="4" id="KW-0862">Zinc</keyword>
<name>A0A0U5JFG1_9BACT</name>
<gene>
    <name evidence="8" type="primary">radC</name>
    <name evidence="8" type="ORF">PNK_0861</name>
</gene>
<dbReference type="FunCoup" id="A0A0U5JFG1">
    <property type="interactions" value="126"/>
</dbReference>
<dbReference type="GO" id="GO:0008237">
    <property type="term" value="F:metallopeptidase activity"/>
    <property type="evidence" value="ECO:0007669"/>
    <property type="project" value="UniProtKB-KW"/>
</dbReference>
<dbReference type="InterPro" id="IPR001405">
    <property type="entry name" value="UPF0758"/>
</dbReference>
<evidence type="ECO:0000313" key="8">
    <source>
        <dbReference type="EMBL" id="CUI16486.1"/>
    </source>
</evidence>
<dbReference type="InterPro" id="IPR025657">
    <property type="entry name" value="RadC_JAB"/>
</dbReference>
<evidence type="ECO:0000256" key="1">
    <source>
        <dbReference type="ARBA" id="ARBA00022670"/>
    </source>
</evidence>
<dbReference type="InterPro" id="IPR046778">
    <property type="entry name" value="UPF0758_N"/>
</dbReference>
<dbReference type="NCBIfam" id="TIGR00608">
    <property type="entry name" value="radc"/>
    <property type="match status" value="1"/>
</dbReference>
<reference evidence="9" key="1">
    <citation type="submission" date="2015-09" db="EMBL/GenBank/DDBJ databases">
        <authorList>
            <person name="Bertelli C."/>
        </authorList>
    </citation>
    <scope>NUCLEOTIDE SEQUENCE [LARGE SCALE GENOMIC DNA]</scope>
    <source>
        <strain evidence="9">KNic</strain>
    </source>
</reference>
<dbReference type="InterPro" id="IPR037518">
    <property type="entry name" value="MPN"/>
</dbReference>
<evidence type="ECO:0000256" key="3">
    <source>
        <dbReference type="ARBA" id="ARBA00022801"/>
    </source>
</evidence>
<dbReference type="Pfam" id="PF04002">
    <property type="entry name" value="RadC"/>
    <property type="match status" value="1"/>
</dbReference>
<dbReference type="InParanoid" id="A0A0U5JFG1"/>
<dbReference type="PANTHER" id="PTHR30471:SF3">
    <property type="entry name" value="UPF0758 PROTEIN YEES-RELATED"/>
    <property type="match status" value="1"/>
</dbReference>
<keyword evidence="3" id="KW-0378">Hydrolase</keyword>
<dbReference type="NCBIfam" id="NF000642">
    <property type="entry name" value="PRK00024.1"/>
    <property type="match status" value="1"/>
</dbReference>
<proteinExistence type="inferred from homology"/>
<feature type="domain" description="MPN" evidence="7">
    <location>
        <begin position="105"/>
        <end position="227"/>
    </location>
</feature>
<dbReference type="STRING" id="389348.PNK_0861"/>
<protein>
    <submittedName>
        <fullName evidence="8">DNA repair protein, RadC family</fullName>
    </submittedName>
</protein>
<dbReference type="InterPro" id="IPR020891">
    <property type="entry name" value="UPF0758_CS"/>
</dbReference>
<dbReference type="RefSeq" id="WP_158021696.1">
    <property type="nucleotide sequence ID" value="NZ_LN879502.1"/>
</dbReference>
<evidence type="ECO:0000313" key="9">
    <source>
        <dbReference type="Proteomes" id="UP000069902"/>
    </source>
</evidence>
<dbReference type="Pfam" id="PF20582">
    <property type="entry name" value="UPF0758_N"/>
    <property type="match status" value="1"/>
</dbReference>
<evidence type="ECO:0000259" key="7">
    <source>
        <dbReference type="PROSITE" id="PS50249"/>
    </source>
</evidence>
<keyword evidence="1" id="KW-0645">Protease</keyword>
<comment type="similarity">
    <text evidence="6">Belongs to the UPF0758 family.</text>
</comment>
<keyword evidence="9" id="KW-1185">Reference proteome</keyword>
<dbReference type="EMBL" id="LN879502">
    <property type="protein sequence ID" value="CUI16486.1"/>
    <property type="molecule type" value="Genomic_DNA"/>
</dbReference>
<evidence type="ECO:0000256" key="6">
    <source>
        <dbReference type="RuleBase" id="RU003797"/>
    </source>
</evidence>
<dbReference type="Proteomes" id="UP000069902">
    <property type="component" value="Chromosome cPNK"/>
</dbReference>
<dbReference type="Gene3D" id="3.40.140.10">
    <property type="entry name" value="Cytidine Deaminase, domain 2"/>
    <property type="match status" value="1"/>
</dbReference>
<dbReference type="AlphaFoldDB" id="A0A0U5JFG1"/>
<accession>A0A0U5JFG1</accession>
<dbReference type="PANTHER" id="PTHR30471">
    <property type="entry name" value="DNA REPAIR PROTEIN RADC"/>
    <property type="match status" value="1"/>
</dbReference>
<dbReference type="GO" id="GO:0006508">
    <property type="term" value="P:proteolysis"/>
    <property type="evidence" value="ECO:0007669"/>
    <property type="project" value="UniProtKB-KW"/>
</dbReference>
<dbReference type="PROSITE" id="PS50249">
    <property type="entry name" value="MPN"/>
    <property type="match status" value="1"/>
</dbReference>
<evidence type="ECO:0000256" key="5">
    <source>
        <dbReference type="ARBA" id="ARBA00023049"/>
    </source>
</evidence>
<dbReference type="KEGG" id="pnl:PNK_0861"/>
<dbReference type="GO" id="GO:0046872">
    <property type="term" value="F:metal ion binding"/>
    <property type="evidence" value="ECO:0007669"/>
    <property type="project" value="UniProtKB-KW"/>
</dbReference>
<dbReference type="PROSITE" id="PS01302">
    <property type="entry name" value="UPF0758"/>
    <property type="match status" value="1"/>
</dbReference>
<dbReference type="CDD" id="cd08071">
    <property type="entry name" value="MPN_DUF2466"/>
    <property type="match status" value="1"/>
</dbReference>
<evidence type="ECO:0000256" key="2">
    <source>
        <dbReference type="ARBA" id="ARBA00022723"/>
    </source>
</evidence>
<sequence length="230" mass="25585">MGHYSIQCLPEEDRPRERLLRFGPDSLSLIELIAVILGSGSKTMPVLQMAQELVARFGGLQQLTEATLAELLEIKGIGLVKAVQLKAALNLGSRASRQQIKSRYRIEHPSHAYQLIKDELENESREVFVVILQDTKGFLICHEVVSIGSLSQTLVHPREVFYPAIRHKAASLLVAHNHPSGDPTPSAQDLELTRLLLEAGRLIGIPLHDHLIIGKHSYLSLRQNGFSFEP</sequence>